<dbReference type="PANTHER" id="PTHR16078">
    <property type="entry name" value="COILED-COIL DOMAIN-CONTAINING PROTEIN 87"/>
    <property type="match status" value="1"/>
</dbReference>
<dbReference type="InterPro" id="IPR037383">
    <property type="entry name" value="CCDC87"/>
</dbReference>
<proteinExistence type="predicted"/>
<evidence type="ECO:0000313" key="2">
    <source>
        <dbReference type="Proteomes" id="UP001162483"/>
    </source>
</evidence>
<sequence>MHYSIKSERKAALHRRLLGHIMIVSEQLFLHYLHKMDWSKSHSLFSDEANLTRCKAQLLLDCSKFFNVFSAQHHLIAEIKDLEGNEHDEVTMEQTAQFSQHSDKKRLPYKIAKPPLTMEYFIRLGRPETAVQKVQRETDLMQIKNIQGLDLEKVYKLYPKSKDYSTFKKNIHCEAVTTPCSFRHEEDQKTDEENGYAKCTLIKKSVSCPNLRIGDLLADELRIIFKKYPSECPDILTISQTEVEGNPVSYDLRRLIGDAKLQSSNCVERQHSDEEIPPLISAIGPGYKNPAKRQKMEALLQSLNKKSEQPKEIEKTKTSSHPQTFTVDVQVPNRPLVRRADIQASDRVFTHLTEIQKYPPIYNDFASEIESATVKKLDRNLYVGQELEEVYTELVKNLSTNHLRFDQDLEFEPYATKMDLSVCTASSTLTKKTNQRVINRDLDSLAANNECESVMQHIPTDKEASRVFNSWLVWWKSVVNTDDYMKYVSTQDLDYLKVIYHLYNSDSEDEEQARVALIKKQEERKRGNGRKRLQISEQKSKVTNLACGMSTA</sequence>
<dbReference type="EMBL" id="CATNWA010015017">
    <property type="protein sequence ID" value="CAI9578594.1"/>
    <property type="molecule type" value="Genomic_DNA"/>
</dbReference>
<accession>A0ABN9E121</accession>
<dbReference type="PANTHER" id="PTHR16078:SF1">
    <property type="entry name" value="COILED-COIL DOMAIN-CONTAINING PROTEIN 87"/>
    <property type="match status" value="1"/>
</dbReference>
<keyword evidence="2" id="KW-1185">Reference proteome</keyword>
<dbReference type="Proteomes" id="UP001162483">
    <property type="component" value="Unassembled WGS sequence"/>
</dbReference>
<evidence type="ECO:0000313" key="1">
    <source>
        <dbReference type="EMBL" id="CAI9578594.1"/>
    </source>
</evidence>
<organism evidence="1 2">
    <name type="scientific">Staurois parvus</name>
    <dbReference type="NCBI Taxonomy" id="386267"/>
    <lineage>
        <taxon>Eukaryota</taxon>
        <taxon>Metazoa</taxon>
        <taxon>Chordata</taxon>
        <taxon>Craniata</taxon>
        <taxon>Vertebrata</taxon>
        <taxon>Euteleostomi</taxon>
        <taxon>Amphibia</taxon>
        <taxon>Batrachia</taxon>
        <taxon>Anura</taxon>
        <taxon>Neobatrachia</taxon>
        <taxon>Ranoidea</taxon>
        <taxon>Ranidae</taxon>
        <taxon>Staurois</taxon>
    </lineage>
</organism>
<comment type="caution">
    <text evidence="1">The sequence shown here is derived from an EMBL/GenBank/DDBJ whole genome shotgun (WGS) entry which is preliminary data.</text>
</comment>
<reference evidence="1" key="1">
    <citation type="submission" date="2023-05" db="EMBL/GenBank/DDBJ databases">
        <authorList>
            <person name="Stuckert A."/>
        </authorList>
    </citation>
    <scope>NUCLEOTIDE SEQUENCE</scope>
</reference>
<name>A0ABN9E121_9NEOB</name>
<gene>
    <name evidence="1" type="ORF">SPARVUS_LOCUS8950215</name>
</gene>
<protein>
    <submittedName>
        <fullName evidence="1">Uncharacterized protein</fullName>
    </submittedName>
</protein>